<dbReference type="EMBL" id="DTMQ01000019">
    <property type="protein sequence ID" value="HGE99123.1"/>
    <property type="molecule type" value="Genomic_DNA"/>
</dbReference>
<evidence type="ECO:0000313" key="5">
    <source>
        <dbReference type="EMBL" id="HGE99123.1"/>
    </source>
</evidence>
<dbReference type="InterPro" id="IPR051400">
    <property type="entry name" value="HAD-like_hydrolase"/>
</dbReference>
<dbReference type="AlphaFoldDB" id="A0A7C3UP99"/>
<dbReference type="PRINTS" id="PR00413">
    <property type="entry name" value="HADHALOGNASE"/>
</dbReference>
<dbReference type="InterPro" id="IPR006439">
    <property type="entry name" value="HAD-SF_hydro_IA"/>
</dbReference>
<dbReference type="InterPro" id="IPR023214">
    <property type="entry name" value="HAD_sf"/>
</dbReference>
<dbReference type="PANTHER" id="PTHR46470:SF2">
    <property type="entry name" value="GLYCERALDEHYDE 3-PHOSPHATE PHOSPHATASE"/>
    <property type="match status" value="1"/>
</dbReference>
<dbReference type="Gene3D" id="3.40.50.1000">
    <property type="entry name" value="HAD superfamily/HAD-like"/>
    <property type="match status" value="1"/>
</dbReference>
<comment type="cofactor">
    <cofactor evidence="1">
        <name>Mg(2+)</name>
        <dbReference type="ChEBI" id="CHEBI:18420"/>
    </cofactor>
</comment>
<accession>A0A7C3UP99</accession>
<gene>
    <name evidence="5" type="ORF">ENX07_03525</name>
</gene>
<evidence type="ECO:0000256" key="1">
    <source>
        <dbReference type="ARBA" id="ARBA00001946"/>
    </source>
</evidence>
<name>A0A7C3UP99_UNCW3</name>
<dbReference type="SFLD" id="SFLDG01135">
    <property type="entry name" value="C1.5.6:_HAD__Beta-PGM__Phospha"/>
    <property type="match status" value="1"/>
</dbReference>
<evidence type="ECO:0000256" key="3">
    <source>
        <dbReference type="ARBA" id="ARBA00022801"/>
    </source>
</evidence>
<proteinExistence type="predicted"/>
<dbReference type="PANTHER" id="PTHR46470">
    <property type="entry name" value="N-ACYLNEURAMINATE-9-PHOSPHATASE"/>
    <property type="match status" value="1"/>
</dbReference>
<dbReference type="SUPFAM" id="SSF56784">
    <property type="entry name" value="HAD-like"/>
    <property type="match status" value="1"/>
</dbReference>
<dbReference type="NCBIfam" id="TIGR01549">
    <property type="entry name" value="HAD-SF-IA-v1"/>
    <property type="match status" value="1"/>
</dbReference>
<dbReference type="GO" id="GO:0016791">
    <property type="term" value="F:phosphatase activity"/>
    <property type="evidence" value="ECO:0007669"/>
    <property type="project" value="TreeGrafter"/>
</dbReference>
<dbReference type="InterPro" id="IPR041492">
    <property type="entry name" value="HAD_2"/>
</dbReference>
<dbReference type="Gene3D" id="1.10.150.520">
    <property type="match status" value="1"/>
</dbReference>
<dbReference type="SFLD" id="SFLDG01129">
    <property type="entry name" value="C1.5:_HAD__Beta-PGM__Phosphata"/>
    <property type="match status" value="1"/>
</dbReference>
<evidence type="ECO:0000256" key="4">
    <source>
        <dbReference type="ARBA" id="ARBA00022842"/>
    </source>
</evidence>
<comment type="caution">
    <text evidence="5">The sequence shown here is derived from an EMBL/GenBank/DDBJ whole genome shotgun (WGS) entry which is preliminary data.</text>
</comment>
<dbReference type="Pfam" id="PF13419">
    <property type="entry name" value="HAD_2"/>
    <property type="match status" value="1"/>
</dbReference>
<dbReference type="GO" id="GO:0046872">
    <property type="term" value="F:metal ion binding"/>
    <property type="evidence" value="ECO:0007669"/>
    <property type="project" value="UniProtKB-KW"/>
</dbReference>
<dbReference type="SFLD" id="SFLDS00003">
    <property type="entry name" value="Haloacid_Dehalogenase"/>
    <property type="match status" value="1"/>
</dbReference>
<evidence type="ECO:0000256" key="2">
    <source>
        <dbReference type="ARBA" id="ARBA00022723"/>
    </source>
</evidence>
<keyword evidence="2" id="KW-0479">Metal-binding</keyword>
<keyword evidence="4" id="KW-0460">Magnesium</keyword>
<reference evidence="5" key="1">
    <citation type="journal article" date="2020" name="mSystems">
        <title>Genome- and Community-Level Interaction Insights into Carbon Utilization and Element Cycling Functions of Hydrothermarchaeota in Hydrothermal Sediment.</title>
        <authorList>
            <person name="Zhou Z."/>
            <person name="Liu Y."/>
            <person name="Xu W."/>
            <person name="Pan J."/>
            <person name="Luo Z.H."/>
            <person name="Li M."/>
        </authorList>
    </citation>
    <scope>NUCLEOTIDE SEQUENCE [LARGE SCALE GENOMIC DNA]</scope>
    <source>
        <strain evidence="5">SpSt-906</strain>
    </source>
</reference>
<organism evidence="5">
    <name type="scientific">candidate division WOR-3 bacterium</name>
    <dbReference type="NCBI Taxonomy" id="2052148"/>
    <lineage>
        <taxon>Bacteria</taxon>
        <taxon>Bacteria division WOR-3</taxon>
    </lineage>
</organism>
<protein>
    <submittedName>
        <fullName evidence="5">HAD family hydrolase</fullName>
    </submittedName>
</protein>
<dbReference type="GO" id="GO:0044281">
    <property type="term" value="P:small molecule metabolic process"/>
    <property type="evidence" value="ECO:0007669"/>
    <property type="project" value="UniProtKB-ARBA"/>
</dbReference>
<sequence>MIKAVIFDLDNTLVDFMRMKEMAIDAACDAMIDAGLKIEKKLLKEKIYKIYEEKGIEFQEVFNLLLERELGEIDYKILCSGIVGYRRAREFTLVPYPHTEITLLELLKKGLKLAVISDAPKIQVWLRLCYLGFQNYFTAVVGFDDTGKRKPDPEPFVLLLKKLEVTPKEALMVGDWEERDIVGAKLLGMKTAFARYGDTFNTKETGADYELNDIWELVKIVEELNK</sequence>
<keyword evidence="3 5" id="KW-0378">Hydrolase</keyword>
<dbReference type="InterPro" id="IPR036412">
    <property type="entry name" value="HAD-like_sf"/>
</dbReference>